<dbReference type="NCBIfam" id="TIGR00229">
    <property type="entry name" value="sensory_box"/>
    <property type="match status" value="1"/>
</dbReference>
<dbReference type="Gene3D" id="3.30.450.40">
    <property type="match status" value="1"/>
</dbReference>
<dbReference type="GO" id="GO:0016301">
    <property type="term" value="F:kinase activity"/>
    <property type="evidence" value="ECO:0007669"/>
    <property type="project" value="UniProtKB-KW"/>
</dbReference>
<dbReference type="Gene3D" id="3.60.40.10">
    <property type="entry name" value="PPM-type phosphatase domain"/>
    <property type="match status" value="1"/>
</dbReference>
<evidence type="ECO:0000256" key="8">
    <source>
        <dbReference type="ARBA" id="ARBA00022840"/>
    </source>
</evidence>
<dbReference type="EC" id="3.1.3.16" evidence="1"/>
<dbReference type="SMART" id="SM00091">
    <property type="entry name" value="PAS"/>
    <property type="match status" value="2"/>
</dbReference>
<reference evidence="17 18" key="1">
    <citation type="journal article" date="2014" name="Int. J. Syst. Evol. Microbiol.">
        <title>Streptomyces hoynatensis sp. nov., isolated from deep marine sediment.</title>
        <authorList>
            <person name="Veyisoglu A."/>
            <person name="Sahin N."/>
        </authorList>
    </citation>
    <scope>NUCLEOTIDE SEQUENCE [LARGE SCALE GENOMIC DNA]</scope>
    <source>
        <strain evidence="17 18">KCTC 29097</strain>
    </source>
</reference>
<evidence type="ECO:0000313" key="18">
    <source>
        <dbReference type="Proteomes" id="UP000272474"/>
    </source>
</evidence>
<proteinExistence type="predicted"/>
<protein>
    <recommendedName>
        <fullName evidence="1">protein-serine/threonine phosphatase</fullName>
        <ecNumber evidence="1">3.1.3.16</ecNumber>
    </recommendedName>
    <alternativeName>
        <fullName evidence="15">Protein-serine/threonine phosphatase</fullName>
    </alternativeName>
    <alternativeName>
        <fullName evidence="14">Serine/threonine-protein kinase</fullName>
    </alternativeName>
</protein>
<evidence type="ECO:0000256" key="9">
    <source>
        <dbReference type="ARBA" id="ARBA00022842"/>
    </source>
</evidence>
<dbReference type="FunFam" id="3.60.40.10:FF:000005">
    <property type="entry name" value="Serine/threonine protein phosphatase"/>
    <property type="match status" value="1"/>
</dbReference>
<comment type="catalytic activity">
    <reaction evidence="12">
        <text>O-phospho-L-seryl-[protein] + H2O = L-seryl-[protein] + phosphate</text>
        <dbReference type="Rhea" id="RHEA:20629"/>
        <dbReference type="Rhea" id="RHEA-COMP:9863"/>
        <dbReference type="Rhea" id="RHEA-COMP:11604"/>
        <dbReference type="ChEBI" id="CHEBI:15377"/>
        <dbReference type="ChEBI" id="CHEBI:29999"/>
        <dbReference type="ChEBI" id="CHEBI:43474"/>
        <dbReference type="ChEBI" id="CHEBI:83421"/>
        <dbReference type="EC" id="3.1.3.16"/>
    </reaction>
</comment>
<sequence>MALPGSTAPVAEKATPSAIAVTDAEGTITGWTAAAERLLGYAAGDAVGRPLHLILGPGRAAGDGRPHLLDEGEGEGADRTGFVEARHRDGRRIPLLLRLTPITAAGGKYGSLVSAAPLEEPEPNHAARNDISASLLGAMPLAIRIWDRNIRCVWLNDTAEGVQGIPRREQLGRGARDILRGFDADAVEQAIRRVLDTGTPLVDHEFLWTSPNGRSRRSISMTFFRLEGSDGLPFGVCSLAVDISRSWTRERLSLLNQASTRVGSTLDVMTTAQELADLAIGLLADYVTVDLADTVPLGDEPLPRLAGQDPTGTRIPVFRRAGVASIHADLSESLWRRGEAVYVPSASPFTHVLDSGQPHFEPRLDTSPGTWLDRDPDRARVIHETGMHSLIVVPLQARGEILGVAVFVRIENPRPFDRDDLLLAEELGVRAALSLDNARRYTRERTAALALQQALLPRHVRCGGSVEIASRYIPANIYGGVGGDWYDVFALRDSRVALVVGDVVGHGINAAATMGQLRTAVRTLAYVDKSPDEVLAHLDELVARVSEEDGGPADGDVPRLAAMGATCLYAVYDGVTRRCTMARAGHPPPAIADPGGRVSFPELPTGVPIGLGLGTFESVEFELPEGSVIALYTDGLVETRGADIDVGLGQLRTALSRPGLPLEELCSAVVDTAIGGGRAEDDVALLLARTHPAGRHTA</sequence>
<evidence type="ECO:0000256" key="12">
    <source>
        <dbReference type="ARBA" id="ARBA00047761"/>
    </source>
</evidence>
<dbReference type="EMBL" id="RBAL01000011">
    <property type="protein sequence ID" value="RKN40068.1"/>
    <property type="molecule type" value="Genomic_DNA"/>
</dbReference>
<keyword evidence="6" id="KW-0418">Kinase</keyword>
<dbReference type="Gene3D" id="3.30.450.20">
    <property type="entry name" value="PAS domain"/>
    <property type="match status" value="2"/>
</dbReference>
<feature type="domain" description="PAS" evidence="16">
    <location>
        <begin position="13"/>
        <end position="49"/>
    </location>
</feature>
<evidence type="ECO:0000256" key="15">
    <source>
        <dbReference type="ARBA" id="ARBA00081350"/>
    </source>
</evidence>
<evidence type="ECO:0000256" key="3">
    <source>
        <dbReference type="ARBA" id="ARBA00022679"/>
    </source>
</evidence>
<keyword evidence="7" id="KW-0378">Hydrolase</keyword>
<dbReference type="InterPro" id="IPR035965">
    <property type="entry name" value="PAS-like_dom_sf"/>
</dbReference>
<dbReference type="Proteomes" id="UP000272474">
    <property type="component" value="Unassembled WGS sequence"/>
</dbReference>
<accession>A0A3A9YVJ3</accession>
<dbReference type="AlphaFoldDB" id="A0A3A9YVJ3"/>
<dbReference type="InterPro" id="IPR001932">
    <property type="entry name" value="PPM-type_phosphatase-like_dom"/>
</dbReference>
<dbReference type="InterPro" id="IPR052016">
    <property type="entry name" value="Bact_Sigma-Reg"/>
</dbReference>
<keyword evidence="3" id="KW-0808">Transferase</keyword>
<dbReference type="RefSeq" id="WP_120681446.1">
    <property type="nucleotide sequence ID" value="NZ_RBAL01000011.1"/>
</dbReference>
<evidence type="ECO:0000256" key="13">
    <source>
        <dbReference type="ARBA" id="ARBA00056274"/>
    </source>
</evidence>
<evidence type="ECO:0000313" key="17">
    <source>
        <dbReference type="EMBL" id="RKN40068.1"/>
    </source>
</evidence>
<dbReference type="SUPFAM" id="SSF55781">
    <property type="entry name" value="GAF domain-like"/>
    <property type="match status" value="1"/>
</dbReference>
<dbReference type="InterPro" id="IPR000014">
    <property type="entry name" value="PAS"/>
</dbReference>
<keyword evidence="18" id="KW-1185">Reference proteome</keyword>
<keyword evidence="11" id="KW-0464">Manganese</keyword>
<feature type="domain" description="PAS" evidence="16">
    <location>
        <begin position="135"/>
        <end position="198"/>
    </location>
</feature>
<dbReference type="InterPro" id="IPR036457">
    <property type="entry name" value="PPM-type-like_dom_sf"/>
</dbReference>
<comment type="function">
    <text evidence="13">Primarily acts as an independent SigF regulator that is sensitive to the osmosensory signal, mediating the cross talk of PknD with the SigF regulon. Possesses both phosphatase and kinase activities. The kinase domain functions as a classic anti-sigma factor-like kinase to phosphorylate the anti-anti-sigma factor domain at the canonical regulatory site, and the phosphatase domain antagonizes this activity.</text>
</comment>
<organism evidence="17 18">
    <name type="scientific">Streptomyces hoynatensis</name>
    <dbReference type="NCBI Taxonomy" id="1141874"/>
    <lineage>
        <taxon>Bacteria</taxon>
        <taxon>Bacillati</taxon>
        <taxon>Actinomycetota</taxon>
        <taxon>Actinomycetes</taxon>
        <taxon>Kitasatosporales</taxon>
        <taxon>Streptomycetaceae</taxon>
        <taxon>Streptomyces</taxon>
    </lineage>
</organism>
<dbReference type="GO" id="GO:0005524">
    <property type="term" value="F:ATP binding"/>
    <property type="evidence" value="ECO:0007669"/>
    <property type="project" value="UniProtKB-KW"/>
</dbReference>
<dbReference type="GO" id="GO:0046872">
    <property type="term" value="F:metal ion binding"/>
    <property type="evidence" value="ECO:0007669"/>
    <property type="project" value="UniProtKB-KW"/>
</dbReference>
<dbReference type="InterPro" id="IPR013767">
    <property type="entry name" value="PAS_fold"/>
</dbReference>
<dbReference type="InterPro" id="IPR013656">
    <property type="entry name" value="PAS_4"/>
</dbReference>
<evidence type="ECO:0000256" key="5">
    <source>
        <dbReference type="ARBA" id="ARBA00022741"/>
    </source>
</evidence>
<evidence type="ECO:0000259" key="16">
    <source>
        <dbReference type="PROSITE" id="PS50112"/>
    </source>
</evidence>
<keyword evidence="10" id="KW-0904">Protein phosphatase</keyword>
<dbReference type="Pfam" id="PF00989">
    <property type="entry name" value="PAS"/>
    <property type="match status" value="1"/>
</dbReference>
<dbReference type="Pfam" id="PF01590">
    <property type="entry name" value="GAF"/>
    <property type="match status" value="1"/>
</dbReference>
<dbReference type="Pfam" id="PF07228">
    <property type="entry name" value="SpoIIE"/>
    <property type="match status" value="1"/>
</dbReference>
<evidence type="ECO:0000256" key="11">
    <source>
        <dbReference type="ARBA" id="ARBA00023211"/>
    </source>
</evidence>
<dbReference type="SUPFAM" id="SSF55785">
    <property type="entry name" value="PYP-like sensor domain (PAS domain)"/>
    <property type="match status" value="2"/>
</dbReference>
<keyword evidence="4" id="KW-0479">Metal-binding</keyword>
<keyword evidence="5" id="KW-0547">Nucleotide-binding</keyword>
<gene>
    <name evidence="17" type="ORF">D7294_19320</name>
</gene>
<evidence type="ECO:0000256" key="6">
    <source>
        <dbReference type="ARBA" id="ARBA00022777"/>
    </source>
</evidence>
<evidence type="ECO:0000256" key="10">
    <source>
        <dbReference type="ARBA" id="ARBA00022912"/>
    </source>
</evidence>
<keyword evidence="8" id="KW-0067">ATP-binding</keyword>
<name>A0A3A9YVJ3_9ACTN</name>
<dbReference type="SMART" id="SM00065">
    <property type="entry name" value="GAF"/>
    <property type="match status" value="1"/>
</dbReference>
<dbReference type="CDD" id="cd00130">
    <property type="entry name" value="PAS"/>
    <property type="match status" value="2"/>
</dbReference>
<dbReference type="GO" id="GO:0004722">
    <property type="term" value="F:protein serine/threonine phosphatase activity"/>
    <property type="evidence" value="ECO:0007669"/>
    <property type="project" value="UniProtKB-EC"/>
</dbReference>
<dbReference type="SMART" id="SM00331">
    <property type="entry name" value="PP2C_SIG"/>
    <property type="match status" value="1"/>
</dbReference>
<evidence type="ECO:0000256" key="14">
    <source>
        <dbReference type="ARBA" id="ARBA00075117"/>
    </source>
</evidence>
<dbReference type="PROSITE" id="PS50112">
    <property type="entry name" value="PAS"/>
    <property type="match status" value="2"/>
</dbReference>
<evidence type="ECO:0000256" key="1">
    <source>
        <dbReference type="ARBA" id="ARBA00013081"/>
    </source>
</evidence>
<dbReference type="InterPro" id="IPR003018">
    <property type="entry name" value="GAF"/>
</dbReference>
<evidence type="ECO:0000256" key="2">
    <source>
        <dbReference type="ARBA" id="ARBA00022553"/>
    </source>
</evidence>
<evidence type="ECO:0000256" key="7">
    <source>
        <dbReference type="ARBA" id="ARBA00022801"/>
    </source>
</evidence>
<dbReference type="SUPFAM" id="SSF81606">
    <property type="entry name" value="PP2C-like"/>
    <property type="match status" value="1"/>
</dbReference>
<dbReference type="PANTHER" id="PTHR43156:SF2">
    <property type="entry name" value="STAGE II SPORULATION PROTEIN E"/>
    <property type="match status" value="1"/>
</dbReference>
<dbReference type="InterPro" id="IPR029016">
    <property type="entry name" value="GAF-like_dom_sf"/>
</dbReference>
<dbReference type="Pfam" id="PF08448">
    <property type="entry name" value="PAS_4"/>
    <property type="match status" value="1"/>
</dbReference>
<comment type="caution">
    <text evidence="17">The sequence shown here is derived from an EMBL/GenBank/DDBJ whole genome shotgun (WGS) entry which is preliminary data.</text>
</comment>
<keyword evidence="9" id="KW-0460">Magnesium</keyword>
<evidence type="ECO:0000256" key="4">
    <source>
        <dbReference type="ARBA" id="ARBA00022723"/>
    </source>
</evidence>
<keyword evidence="2" id="KW-0597">Phosphoprotein</keyword>
<dbReference type="FunFam" id="3.30.450.40:FF:000035">
    <property type="entry name" value="PAS sensor protein"/>
    <property type="match status" value="1"/>
</dbReference>
<dbReference type="GO" id="GO:0006355">
    <property type="term" value="P:regulation of DNA-templated transcription"/>
    <property type="evidence" value="ECO:0007669"/>
    <property type="project" value="InterPro"/>
</dbReference>
<dbReference type="OrthoDB" id="118142at2"/>
<dbReference type="PANTHER" id="PTHR43156">
    <property type="entry name" value="STAGE II SPORULATION PROTEIN E-RELATED"/>
    <property type="match status" value="1"/>
</dbReference>